<comment type="caution">
    <text evidence="1">The sequence shown here is derived from an EMBL/GenBank/DDBJ whole genome shotgun (WGS) entry which is preliminary data.</text>
</comment>
<name>A0ABD6EMD0_9BILA</name>
<dbReference type="Proteomes" id="UP001608902">
    <property type="component" value="Unassembled WGS sequence"/>
</dbReference>
<protein>
    <submittedName>
        <fullName evidence="1">Uncharacterized protein</fullName>
    </submittedName>
</protein>
<organism evidence="1 2">
    <name type="scientific">Gnathostoma spinigerum</name>
    <dbReference type="NCBI Taxonomy" id="75299"/>
    <lineage>
        <taxon>Eukaryota</taxon>
        <taxon>Metazoa</taxon>
        <taxon>Ecdysozoa</taxon>
        <taxon>Nematoda</taxon>
        <taxon>Chromadorea</taxon>
        <taxon>Rhabditida</taxon>
        <taxon>Spirurina</taxon>
        <taxon>Gnathostomatomorpha</taxon>
        <taxon>Gnathostomatoidea</taxon>
        <taxon>Gnathostomatidae</taxon>
        <taxon>Gnathostoma</taxon>
    </lineage>
</organism>
<proteinExistence type="predicted"/>
<reference evidence="1 2" key="1">
    <citation type="submission" date="2024-08" db="EMBL/GenBank/DDBJ databases">
        <title>Gnathostoma spinigerum genome.</title>
        <authorList>
            <person name="Gonzalez-Bertolin B."/>
            <person name="Monzon S."/>
            <person name="Zaballos A."/>
            <person name="Jimenez P."/>
            <person name="Dekumyoy P."/>
            <person name="Varona S."/>
            <person name="Cuesta I."/>
            <person name="Sumanam S."/>
            <person name="Adisakwattana P."/>
            <person name="Gasser R.B."/>
            <person name="Hernandez-Gonzalez A."/>
            <person name="Young N.D."/>
            <person name="Perteguer M.J."/>
        </authorList>
    </citation>
    <scope>NUCLEOTIDE SEQUENCE [LARGE SCALE GENOMIC DNA]</scope>
    <source>
        <strain evidence="1">AL3</strain>
        <tissue evidence="1">Liver</tissue>
    </source>
</reference>
<sequence length="118" mass="13410">MFVVFAFLGKDDAVIGILHREVRSLRLRVSMLPLRVREAIDVLSLFLISKTSADELRSWQALGKYGQRTSSGVKKQRSIYFTKKINFQYEIGLRKEKVAIGVEMTSVSCRICPKKSGI</sequence>
<keyword evidence="2" id="KW-1185">Reference proteome</keyword>
<dbReference type="EMBL" id="JBGFUD010006621">
    <property type="protein sequence ID" value="MFH4981110.1"/>
    <property type="molecule type" value="Genomic_DNA"/>
</dbReference>
<evidence type="ECO:0000313" key="1">
    <source>
        <dbReference type="EMBL" id="MFH4981110.1"/>
    </source>
</evidence>
<gene>
    <name evidence="1" type="ORF">AB6A40_007819</name>
</gene>
<accession>A0ABD6EMD0</accession>
<evidence type="ECO:0000313" key="2">
    <source>
        <dbReference type="Proteomes" id="UP001608902"/>
    </source>
</evidence>
<dbReference type="AlphaFoldDB" id="A0ABD6EMD0"/>